<accession>A0ABX0FTJ3</accession>
<dbReference type="CDD" id="cd10283">
    <property type="entry name" value="MnuA_DNase1-like"/>
    <property type="match status" value="1"/>
</dbReference>
<reference evidence="4" key="1">
    <citation type="submission" date="2023-07" db="EMBL/GenBank/DDBJ databases">
        <title>Duganella aceri sp. nov., isolated from tree sap.</title>
        <authorList>
            <person name="Kim I.S."/>
        </authorList>
    </citation>
    <scope>NUCLEOTIDE SEQUENCE [LARGE SCALE GENOMIC DNA]</scope>
    <source>
        <strain evidence="4">SAP-35</strain>
    </source>
</reference>
<keyword evidence="3" id="KW-0378">Hydrolase</keyword>
<keyword evidence="4" id="KW-1185">Reference proteome</keyword>
<dbReference type="InterPro" id="IPR036691">
    <property type="entry name" value="Endo/exonu/phosph_ase_sf"/>
</dbReference>
<protein>
    <submittedName>
        <fullName evidence="3">ExeM/NucH family extracellular endonuclease</fullName>
    </submittedName>
</protein>
<dbReference type="NCBIfam" id="NF033681">
    <property type="entry name" value="ExeM_NucH_DNase"/>
    <property type="match status" value="1"/>
</dbReference>
<keyword evidence="1" id="KW-0732">Signal</keyword>
<dbReference type="Pfam" id="PF00932">
    <property type="entry name" value="LTD"/>
    <property type="match status" value="1"/>
</dbReference>
<keyword evidence="3" id="KW-0255">Endonuclease</keyword>
<dbReference type="PANTHER" id="PTHR42834:SF1">
    <property type="entry name" value="ENDONUCLEASE_EXONUCLEASE_PHOSPHATASE FAMILY PROTEIN (AFU_ORTHOLOGUE AFUA_3G09210)"/>
    <property type="match status" value="1"/>
</dbReference>
<evidence type="ECO:0000313" key="3">
    <source>
        <dbReference type="EMBL" id="NGZ88017.1"/>
    </source>
</evidence>
<feature type="domain" description="LTD" evidence="2">
    <location>
        <begin position="32"/>
        <end position="170"/>
    </location>
</feature>
<dbReference type="Gene3D" id="3.60.10.10">
    <property type="entry name" value="Endonuclease/exonuclease/phosphatase"/>
    <property type="match status" value="1"/>
</dbReference>
<dbReference type="InterPro" id="IPR005135">
    <property type="entry name" value="Endo/exonuclease/phosphatase"/>
</dbReference>
<proteinExistence type="predicted"/>
<comment type="caution">
    <text evidence="3">The sequence shown here is derived from an EMBL/GenBank/DDBJ whole genome shotgun (WGS) entry which is preliminary data.</text>
</comment>
<dbReference type="PROSITE" id="PS51841">
    <property type="entry name" value="LTD"/>
    <property type="match status" value="1"/>
</dbReference>
<keyword evidence="3" id="KW-0540">Nuclease</keyword>
<dbReference type="Proteomes" id="UP000666369">
    <property type="component" value="Unassembled WGS sequence"/>
</dbReference>
<dbReference type="EMBL" id="JAADJT010000016">
    <property type="protein sequence ID" value="NGZ88017.1"/>
    <property type="molecule type" value="Genomic_DNA"/>
</dbReference>
<feature type="signal peptide" evidence="1">
    <location>
        <begin position="1"/>
        <end position="36"/>
    </location>
</feature>
<gene>
    <name evidence="3" type="ORF">GW587_27625</name>
</gene>
<evidence type="ECO:0000259" key="2">
    <source>
        <dbReference type="PROSITE" id="PS51841"/>
    </source>
</evidence>
<dbReference type="RefSeq" id="WP_166108134.1">
    <property type="nucleotide sequence ID" value="NZ_JAADJT010000016.1"/>
</dbReference>
<dbReference type="CDD" id="cd04486">
    <property type="entry name" value="YhcR_OBF_like"/>
    <property type="match status" value="1"/>
</dbReference>
<evidence type="ECO:0000313" key="4">
    <source>
        <dbReference type="Proteomes" id="UP000666369"/>
    </source>
</evidence>
<feature type="chain" id="PRO_5047425377" evidence="1">
    <location>
        <begin position="37"/>
        <end position="1029"/>
    </location>
</feature>
<dbReference type="InterPro" id="IPR001322">
    <property type="entry name" value="Lamin_tail_dom"/>
</dbReference>
<dbReference type="SUPFAM" id="SSF56219">
    <property type="entry name" value="DNase I-like"/>
    <property type="match status" value="1"/>
</dbReference>
<dbReference type="InterPro" id="IPR047971">
    <property type="entry name" value="ExeM-like"/>
</dbReference>
<dbReference type="GO" id="GO:0004519">
    <property type="term" value="F:endonuclease activity"/>
    <property type="evidence" value="ECO:0007669"/>
    <property type="project" value="UniProtKB-KW"/>
</dbReference>
<dbReference type="InterPro" id="IPR036415">
    <property type="entry name" value="Lamin_tail_dom_sf"/>
</dbReference>
<name>A0ABX0FTJ3_9BURK</name>
<dbReference type="SUPFAM" id="SSF74853">
    <property type="entry name" value="Lamin A/C globular tail domain"/>
    <property type="match status" value="1"/>
</dbReference>
<dbReference type="Pfam" id="PF03372">
    <property type="entry name" value="Exo_endo_phos"/>
    <property type="match status" value="1"/>
</dbReference>
<dbReference type="PANTHER" id="PTHR42834">
    <property type="entry name" value="ENDONUCLEASE/EXONUCLEASE/PHOSPHATASE FAMILY PROTEIN (AFU_ORTHOLOGUE AFUA_3G09210)"/>
    <property type="match status" value="1"/>
</dbReference>
<evidence type="ECO:0000256" key="1">
    <source>
        <dbReference type="SAM" id="SignalP"/>
    </source>
</evidence>
<sequence>MKKIALLPTAQAAATPGRRTVLAAALMAALCAPAYAADSAIVISQVYGGGGNAGASFSNDFVELFNRSASTVDLSKWSVQYGSATGTTPWLVTKLGEGVTLAPGKYLLVQQAAGTTPGAPALPTPEVTGTTNMSGTTGKVALVSSESALSGAVAANSATVVDLLGFGPTANSFEGAATAVLSNSTAALRKGGGCTDTDVNSADFAIGTPVPRNGGTTANVCAVAVAAIVPTCQPTLTVNQGTGGSAALSATDADGVVNAATITSTGVTGISLANFLAASAAGGVANVSLNVGGNVAVGTYPVVINFSNNQAEQKSCSVSVVVKGEAALTHTIPQIQGAGAASPYANTEQSTEGVVTLKVGSGFFIQDENGDGNPETSDGLFVYTTAAYADSVEIGDKILITGTVSEYTPSTAPRSYTELTNVSGVRKLSSGHVVTATNIAFPVTDFGRYEGMLVRFTSPLTVSQVEFLGERGEMTLSTGRLEVPTNRHPAGSPEAIALALSNAQNQIILDDDIFVTPATVPYLDDNGVRRAGDSVSDVVGVIDYGSAGSGPAFKLQPTAAPTFSSDNARTPAPVITADTANVDGNIKIASANVLNYFTEFTNGTNAEGQTIAGCKLGAGTASPSNCRGADNIAEFQRQENKIVNELKAINADVVGLMEIQNNGGDVEKSVKYLVKSLNAAYGAITYAYVPAPVSATSTPGTGTDAIRVAMIYKPSAVSLVGSSMSDTDAVNNRPPMAQTFRAANGQKFSVVVNHLKSKGSCPAASNINGDKNDGQGCFNSDRKNQATRLVGTFVPQVVAAASDPKVLLIGDFNSHGFEDPINLITAAGFVNQLERFVRPRGTPYSYVFDGESGYLDHALASAELNAVVHDAAEWHINADESSIIDYNLNLGSTKVAKPQDLYTAMPYRASDHDPVVITLSLKASYTDVTASVRTLGSGLALNRLTGRYTGTLTVTNSGAGAITGPLQVALNGLAGGITLVNATSTQNGAPYITVPGGLAPGASVTLPLTFSKTGTANISYTAKIYSGTF</sequence>
<dbReference type="Gene3D" id="2.60.40.1260">
    <property type="entry name" value="Lamin Tail domain"/>
    <property type="match status" value="1"/>
</dbReference>
<organism evidence="3 4">
    <name type="scientific">Duganella aceris</name>
    <dbReference type="NCBI Taxonomy" id="2703883"/>
    <lineage>
        <taxon>Bacteria</taxon>
        <taxon>Pseudomonadati</taxon>
        <taxon>Pseudomonadota</taxon>
        <taxon>Betaproteobacteria</taxon>
        <taxon>Burkholderiales</taxon>
        <taxon>Oxalobacteraceae</taxon>
        <taxon>Telluria group</taxon>
        <taxon>Duganella</taxon>
    </lineage>
</organism>